<dbReference type="PANTHER" id="PTHR21580:SF28">
    <property type="entry name" value="BOREALIN N-TERMINAL DOMAIN-CONTAINING PROTEIN-RELATED"/>
    <property type="match status" value="1"/>
</dbReference>
<organism evidence="2 3">
    <name type="scientific">Chlamydomonas eustigma</name>
    <dbReference type="NCBI Taxonomy" id="1157962"/>
    <lineage>
        <taxon>Eukaryota</taxon>
        <taxon>Viridiplantae</taxon>
        <taxon>Chlorophyta</taxon>
        <taxon>core chlorophytes</taxon>
        <taxon>Chlorophyceae</taxon>
        <taxon>CS clade</taxon>
        <taxon>Chlamydomonadales</taxon>
        <taxon>Chlamydomonadaceae</taxon>
        <taxon>Chlamydomonas</taxon>
    </lineage>
</organism>
<keyword evidence="3" id="KW-1185">Reference proteome</keyword>
<dbReference type="PANTHER" id="PTHR21580">
    <property type="entry name" value="SHIPPO-1-RELATED"/>
    <property type="match status" value="1"/>
</dbReference>
<protein>
    <recommendedName>
        <fullName evidence="4">Sperm-tail PG-rich repeat-containing protein 2</fullName>
    </recommendedName>
</protein>
<reference evidence="2 3" key="1">
    <citation type="submission" date="2017-08" db="EMBL/GenBank/DDBJ databases">
        <title>Acidophilic green algal genome provides insights into adaptation to an acidic environment.</title>
        <authorList>
            <person name="Hirooka S."/>
            <person name="Hirose Y."/>
            <person name="Kanesaki Y."/>
            <person name="Higuchi S."/>
            <person name="Fujiwara T."/>
            <person name="Onuma R."/>
            <person name="Era A."/>
            <person name="Ohbayashi R."/>
            <person name="Uzuka A."/>
            <person name="Nozaki H."/>
            <person name="Yoshikawa H."/>
            <person name="Miyagishima S.Y."/>
        </authorList>
    </citation>
    <scope>NUCLEOTIDE SEQUENCE [LARGE SCALE GENOMIC DNA]</scope>
    <source>
        <strain evidence="2 3">NIES-2499</strain>
    </source>
</reference>
<feature type="region of interest" description="Disordered" evidence="1">
    <location>
        <begin position="541"/>
        <end position="565"/>
    </location>
</feature>
<proteinExistence type="predicted"/>
<accession>A0A250XQB2</accession>
<name>A0A250XQB2_9CHLO</name>
<feature type="region of interest" description="Disordered" evidence="1">
    <location>
        <begin position="401"/>
        <end position="459"/>
    </location>
</feature>
<feature type="compositionally biased region" description="Basic and acidic residues" evidence="1">
    <location>
        <begin position="405"/>
        <end position="414"/>
    </location>
</feature>
<comment type="caution">
    <text evidence="2">The sequence shown here is derived from an EMBL/GenBank/DDBJ whole genome shotgun (WGS) entry which is preliminary data.</text>
</comment>
<dbReference type="STRING" id="1157962.A0A250XQB2"/>
<sequence>MATPTASGGFVIRSERAPALELRTSTGQLGPGQYSLETPKLIVPAAVPFHTGREKVLNEATTYAAFSPGVGSYDTAHAIDFATSLHIQPTGPTANFNKDVGRFSVDKSSNVTVPGPGAYPEGNDWIKKSFQYKAPPPKQRIGFSRVPSAPSIPTIQQSYGYEEGNGGALVMQKPPEPIRTGEGRDKVGPTDYNPSKLALPLKAVAWGRDKRLGQKYTTDSPGPGTYNPALAPPRSHSSPIVVVVNGMEVQFGGTNGTAQFASKVPLSSQRKPKDQEMTPGPGAYVEGAGLAAKAAPLPTDLQFFGSAAKRHCQIDPMKSLSAPTWFRTPGPGSYQDPNKNFALTRSLADPLPFSSTTSRFGESGNGIPGPGDYKPDYVVNMSKAQADKAAISKGGIFGTGARRFSGREEQDAKEVPGPGNYSPPVQLPQPKHRGDTSVFESKTSRFRSHTAPPTSIEPKISRPETEILGNREPRGDPANLGPGSYVVKDLWAPKNSRALRNPGFGSDSIKVKPIAQSFNTPGPGRYRQGVTVDEVYRPYSKPPKETVFGSQQQRFKPAGSFTPGPGTYVGQGELAKKSYNITYSGVQVTSVGA</sequence>
<dbReference type="Proteomes" id="UP000232323">
    <property type="component" value="Unassembled WGS sequence"/>
</dbReference>
<dbReference type="OrthoDB" id="527994at2759"/>
<feature type="region of interest" description="Disordered" evidence="1">
    <location>
        <begin position="213"/>
        <end position="233"/>
    </location>
</feature>
<evidence type="ECO:0000313" key="2">
    <source>
        <dbReference type="EMBL" id="GAX85236.1"/>
    </source>
</evidence>
<gene>
    <name evidence="2" type="ORF">CEUSTIGMA_g12656.t1</name>
</gene>
<dbReference type="EMBL" id="BEGY01000157">
    <property type="protein sequence ID" value="GAX85236.1"/>
    <property type="molecule type" value="Genomic_DNA"/>
</dbReference>
<dbReference type="InterPro" id="IPR051291">
    <property type="entry name" value="CIMAP"/>
</dbReference>
<dbReference type="AlphaFoldDB" id="A0A250XQB2"/>
<dbReference type="InterPro" id="IPR010736">
    <property type="entry name" value="SHIPPO-rpt"/>
</dbReference>
<dbReference type="Pfam" id="PF07004">
    <property type="entry name" value="SHIPPO-rpt"/>
    <property type="match status" value="3"/>
</dbReference>
<evidence type="ECO:0000256" key="1">
    <source>
        <dbReference type="SAM" id="MobiDB-lite"/>
    </source>
</evidence>
<evidence type="ECO:0000313" key="3">
    <source>
        <dbReference type="Proteomes" id="UP000232323"/>
    </source>
</evidence>
<evidence type="ECO:0008006" key="4">
    <source>
        <dbReference type="Google" id="ProtNLM"/>
    </source>
</evidence>